<keyword evidence="1" id="KW-0472">Membrane</keyword>
<name>A0A1M6H9T3_9FIRM</name>
<proteinExistence type="predicted"/>
<accession>A0A1M6H9T3</accession>
<evidence type="ECO:0000256" key="1">
    <source>
        <dbReference type="SAM" id="Phobius"/>
    </source>
</evidence>
<keyword evidence="1" id="KW-0812">Transmembrane</keyword>
<keyword evidence="3" id="KW-1185">Reference proteome</keyword>
<feature type="transmembrane region" description="Helical" evidence="1">
    <location>
        <begin position="20"/>
        <end position="39"/>
    </location>
</feature>
<dbReference type="RefSeq" id="WP_073993740.1">
    <property type="nucleotide sequence ID" value="NZ_FQYT01000014.1"/>
</dbReference>
<gene>
    <name evidence="2" type="ORF">SAMN02745691_01501</name>
</gene>
<reference evidence="2 3" key="1">
    <citation type="submission" date="2016-11" db="EMBL/GenBank/DDBJ databases">
        <authorList>
            <person name="Jaros S."/>
            <person name="Januszkiewicz K."/>
            <person name="Wedrychowicz H."/>
        </authorList>
    </citation>
    <scope>NUCLEOTIDE SEQUENCE [LARGE SCALE GENOMIC DNA]</scope>
    <source>
        <strain evidence="2 3">DSM 15970</strain>
    </source>
</reference>
<organism evidence="2 3">
    <name type="scientific">Parasporobacterium paucivorans DSM 15970</name>
    <dbReference type="NCBI Taxonomy" id="1122934"/>
    <lineage>
        <taxon>Bacteria</taxon>
        <taxon>Bacillati</taxon>
        <taxon>Bacillota</taxon>
        <taxon>Clostridia</taxon>
        <taxon>Lachnospirales</taxon>
        <taxon>Lachnospiraceae</taxon>
        <taxon>Parasporobacterium</taxon>
    </lineage>
</organism>
<dbReference type="Proteomes" id="UP000184342">
    <property type="component" value="Unassembled WGS sequence"/>
</dbReference>
<sequence length="101" mass="11296">MQNQLLDKVINKKKKALKNFRLEQMGIAAFIGGFIGLLLGEFYSVVLGSLLLHVANVFLYAVVGACIGYFSSKSKRDDLEIELMLLEHFIEKTKNTCPTSI</sequence>
<evidence type="ECO:0000313" key="2">
    <source>
        <dbReference type="EMBL" id="SHJ18992.1"/>
    </source>
</evidence>
<dbReference type="OrthoDB" id="9987574at2"/>
<evidence type="ECO:0000313" key="3">
    <source>
        <dbReference type="Proteomes" id="UP000184342"/>
    </source>
</evidence>
<protein>
    <submittedName>
        <fullName evidence="2">Uncharacterized protein</fullName>
    </submittedName>
</protein>
<feature type="transmembrane region" description="Helical" evidence="1">
    <location>
        <begin position="45"/>
        <end position="70"/>
    </location>
</feature>
<dbReference type="AlphaFoldDB" id="A0A1M6H9T3"/>
<dbReference type="STRING" id="1122934.SAMN02745691_01501"/>
<keyword evidence="1" id="KW-1133">Transmembrane helix</keyword>
<dbReference type="EMBL" id="FQYT01000014">
    <property type="protein sequence ID" value="SHJ18992.1"/>
    <property type="molecule type" value="Genomic_DNA"/>
</dbReference>